<evidence type="ECO:0000256" key="1">
    <source>
        <dbReference type="SAM" id="MobiDB-lite"/>
    </source>
</evidence>
<feature type="compositionally biased region" description="Pro residues" evidence="1">
    <location>
        <begin position="227"/>
        <end position="236"/>
    </location>
</feature>
<evidence type="ECO:0000313" key="3">
    <source>
        <dbReference type="Proteomes" id="UP000694556"/>
    </source>
</evidence>
<keyword evidence="3" id="KW-1185">Reference proteome</keyword>
<sequence>MQPTLSAVRACSPQCTPRSSSSTCAATCPARATTSCRAPGSMAGMELAPAAAPAAAPGPAPGAEPGAGCSPRGAPLRRMRRSRLLATNCVSRPSRSTVPSSSRALASVARRPSGGGCGLPAATPAAAAAPVLPAARLSASRLRPSRSAPSRAGAGPGPPGAPALPGAGGSMASTACPAGSAPPPPGRAIAACLRRLRLAPRPSGAWPPAGGAPRDWPAVLARGEAGPAPPPRSAGP</sequence>
<evidence type="ECO:0000313" key="2">
    <source>
        <dbReference type="Ensembl" id="ENSCMMP00000009981.1"/>
    </source>
</evidence>
<reference evidence="2" key="1">
    <citation type="submission" date="2018-09" db="EMBL/GenBank/DDBJ databases">
        <title>Common duck and Muscovy duck high density SNP chip.</title>
        <authorList>
            <person name="Vignal A."/>
            <person name="Thebault N."/>
            <person name="Warren W.C."/>
        </authorList>
    </citation>
    <scope>NUCLEOTIDE SEQUENCE [LARGE SCALE GENOMIC DNA]</scope>
</reference>
<feature type="region of interest" description="Disordered" evidence="1">
    <location>
        <begin position="87"/>
        <end position="115"/>
    </location>
</feature>
<feature type="compositionally biased region" description="Low complexity" evidence="1">
    <location>
        <begin position="90"/>
        <end position="112"/>
    </location>
</feature>
<feature type="region of interest" description="Disordered" evidence="1">
    <location>
        <begin position="200"/>
        <end position="236"/>
    </location>
</feature>
<organism evidence="2 3">
    <name type="scientific">Cairina moschata</name>
    <name type="common">Muscovy duck</name>
    <dbReference type="NCBI Taxonomy" id="8855"/>
    <lineage>
        <taxon>Eukaryota</taxon>
        <taxon>Metazoa</taxon>
        <taxon>Chordata</taxon>
        <taxon>Craniata</taxon>
        <taxon>Vertebrata</taxon>
        <taxon>Euteleostomi</taxon>
        <taxon>Archelosauria</taxon>
        <taxon>Archosauria</taxon>
        <taxon>Dinosauria</taxon>
        <taxon>Saurischia</taxon>
        <taxon>Theropoda</taxon>
        <taxon>Coelurosauria</taxon>
        <taxon>Aves</taxon>
        <taxon>Neognathae</taxon>
        <taxon>Galloanserae</taxon>
        <taxon>Anseriformes</taxon>
        <taxon>Anatidae</taxon>
        <taxon>Anatinae</taxon>
        <taxon>Cairina</taxon>
    </lineage>
</organism>
<feature type="region of interest" description="Disordered" evidence="1">
    <location>
        <begin position="138"/>
        <end position="187"/>
    </location>
</feature>
<dbReference type="Ensembl" id="ENSCMMT00000010997.1">
    <property type="protein sequence ID" value="ENSCMMP00000009981.1"/>
    <property type="gene ID" value="ENSCMMG00000006335.1"/>
</dbReference>
<feature type="region of interest" description="Disordered" evidence="1">
    <location>
        <begin position="47"/>
        <end position="74"/>
    </location>
</feature>
<feature type="compositionally biased region" description="Low complexity" evidence="1">
    <location>
        <begin position="170"/>
        <end position="179"/>
    </location>
</feature>
<reference evidence="2" key="2">
    <citation type="submission" date="2025-08" db="UniProtKB">
        <authorList>
            <consortium name="Ensembl"/>
        </authorList>
    </citation>
    <scope>IDENTIFICATION</scope>
</reference>
<feature type="compositionally biased region" description="Low complexity" evidence="1">
    <location>
        <begin position="138"/>
        <end position="153"/>
    </location>
</feature>
<dbReference type="AlphaFoldDB" id="A0A8C3BQH9"/>
<proteinExistence type="predicted"/>
<feature type="compositionally biased region" description="Low complexity" evidence="1">
    <location>
        <begin position="200"/>
        <end position="226"/>
    </location>
</feature>
<feature type="region of interest" description="Disordered" evidence="1">
    <location>
        <begin position="1"/>
        <end position="25"/>
    </location>
</feature>
<accession>A0A8C3BQH9</accession>
<reference evidence="2" key="3">
    <citation type="submission" date="2025-09" db="UniProtKB">
        <authorList>
            <consortium name="Ensembl"/>
        </authorList>
    </citation>
    <scope>IDENTIFICATION</scope>
</reference>
<feature type="compositionally biased region" description="Low complexity" evidence="1">
    <location>
        <begin position="15"/>
        <end position="25"/>
    </location>
</feature>
<name>A0A8C3BQH9_CAIMO</name>
<protein>
    <submittedName>
        <fullName evidence="2">Uncharacterized protein</fullName>
    </submittedName>
</protein>
<dbReference type="Proteomes" id="UP000694556">
    <property type="component" value="Chromosome 3"/>
</dbReference>